<gene>
    <name evidence="3" type="ORF">BDV29DRAFT_177704</name>
</gene>
<sequence length="92" mass="9795">MSRPEGEHLWTVLITGCSAGGISSALAKTFHERGLHTFATTRSLSKMSHLEELPDITLLELDVESPSGIAAVLDVVTAETDGKLDYLVDNAG</sequence>
<dbReference type="PANTHER" id="PTHR44169:SF6">
    <property type="entry name" value="NADPH-DEPENDENT 1-ACYLDIHYDROXYACETONE PHOSPHATE REDUCTASE"/>
    <property type="match status" value="1"/>
</dbReference>
<dbReference type="GO" id="GO:0006654">
    <property type="term" value="P:phosphatidic acid biosynthetic process"/>
    <property type="evidence" value="ECO:0007669"/>
    <property type="project" value="TreeGrafter"/>
</dbReference>
<reference evidence="3 4" key="1">
    <citation type="submission" date="2019-04" db="EMBL/GenBank/DDBJ databases">
        <title>Friends and foes A comparative genomics study of 23 Aspergillus species from section Flavi.</title>
        <authorList>
            <consortium name="DOE Joint Genome Institute"/>
            <person name="Kjaerbolling I."/>
            <person name="Vesth T."/>
            <person name="Frisvad J.C."/>
            <person name="Nybo J.L."/>
            <person name="Theobald S."/>
            <person name="Kildgaard S."/>
            <person name="Isbrandt T."/>
            <person name="Kuo A."/>
            <person name="Sato A."/>
            <person name="Lyhne E.K."/>
            <person name="Kogle M.E."/>
            <person name="Wiebenga A."/>
            <person name="Kun R.S."/>
            <person name="Lubbers R.J."/>
            <person name="Makela M.R."/>
            <person name="Barry K."/>
            <person name="Chovatia M."/>
            <person name="Clum A."/>
            <person name="Daum C."/>
            <person name="Haridas S."/>
            <person name="He G."/>
            <person name="LaButti K."/>
            <person name="Lipzen A."/>
            <person name="Mondo S."/>
            <person name="Riley R."/>
            <person name="Salamov A."/>
            <person name="Simmons B.A."/>
            <person name="Magnuson J.K."/>
            <person name="Henrissat B."/>
            <person name="Mortensen U.H."/>
            <person name="Larsen T.O."/>
            <person name="Devries R.P."/>
            <person name="Grigoriev I.V."/>
            <person name="Machida M."/>
            <person name="Baker S.E."/>
            <person name="Andersen M.R."/>
        </authorList>
    </citation>
    <scope>NUCLEOTIDE SEQUENCE [LARGE SCALE GENOMIC DNA]</scope>
    <source>
        <strain evidence="3 4">CBS 151.66</strain>
    </source>
</reference>
<evidence type="ECO:0000313" key="4">
    <source>
        <dbReference type="Proteomes" id="UP000326565"/>
    </source>
</evidence>
<proteinExistence type="inferred from homology"/>
<protein>
    <recommendedName>
        <fullName evidence="5">NAD(P)-binding protein</fullName>
    </recommendedName>
</protein>
<evidence type="ECO:0008006" key="5">
    <source>
        <dbReference type="Google" id="ProtNLM"/>
    </source>
</evidence>
<dbReference type="OrthoDB" id="2102561at2759"/>
<keyword evidence="4" id="KW-1185">Reference proteome</keyword>
<dbReference type="GO" id="GO:0000140">
    <property type="term" value="F:acylglycerone-phosphate reductase (NADP+) activity"/>
    <property type="evidence" value="ECO:0007669"/>
    <property type="project" value="TreeGrafter"/>
</dbReference>
<dbReference type="Proteomes" id="UP000326565">
    <property type="component" value="Unassembled WGS sequence"/>
</dbReference>
<evidence type="ECO:0000313" key="3">
    <source>
        <dbReference type="EMBL" id="KAB8072274.1"/>
    </source>
</evidence>
<dbReference type="Gene3D" id="3.40.50.720">
    <property type="entry name" value="NAD(P)-binding Rossmann-like Domain"/>
    <property type="match status" value="1"/>
</dbReference>
<dbReference type="Pfam" id="PF00106">
    <property type="entry name" value="adh_short"/>
    <property type="match status" value="1"/>
</dbReference>
<dbReference type="GO" id="GO:0004806">
    <property type="term" value="F:triacylglycerol lipase activity"/>
    <property type="evidence" value="ECO:0007669"/>
    <property type="project" value="TreeGrafter"/>
</dbReference>
<organism evidence="3 4">
    <name type="scientific">Aspergillus leporis</name>
    <dbReference type="NCBI Taxonomy" id="41062"/>
    <lineage>
        <taxon>Eukaryota</taxon>
        <taxon>Fungi</taxon>
        <taxon>Dikarya</taxon>
        <taxon>Ascomycota</taxon>
        <taxon>Pezizomycotina</taxon>
        <taxon>Eurotiomycetes</taxon>
        <taxon>Eurotiomycetidae</taxon>
        <taxon>Eurotiales</taxon>
        <taxon>Aspergillaceae</taxon>
        <taxon>Aspergillus</taxon>
        <taxon>Aspergillus subgen. Circumdati</taxon>
    </lineage>
</organism>
<name>A0A5N5WYI2_9EURO</name>
<keyword evidence="2" id="KW-0560">Oxidoreductase</keyword>
<dbReference type="GO" id="GO:0005783">
    <property type="term" value="C:endoplasmic reticulum"/>
    <property type="evidence" value="ECO:0007669"/>
    <property type="project" value="TreeGrafter"/>
</dbReference>
<accession>A0A5N5WYI2</accession>
<dbReference type="InterPro" id="IPR036291">
    <property type="entry name" value="NAD(P)-bd_dom_sf"/>
</dbReference>
<dbReference type="PANTHER" id="PTHR44169">
    <property type="entry name" value="NADPH-DEPENDENT 1-ACYLDIHYDROXYACETONE PHOSPHATE REDUCTASE"/>
    <property type="match status" value="1"/>
</dbReference>
<dbReference type="EMBL" id="ML732251">
    <property type="protein sequence ID" value="KAB8072274.1"/>
    <property type="molecule type" value="Genomic_DNA"/>
</dbReference>
<dbReference type="InterPro" id="IPR002347">
    <property type="entry name" value="SDR_fam"/>
</dbReference>
<dbReference type="AlphaFoldDB" id="A0A5N5WYI2"/>
<comment type="similarity">
    <text evidence="1">Belongs to the short-chain dehydrogenases/reductases (SDR) family.</text>
</comment>
<dbReference type="GO" id="GO:0019433">
    <property type="term" value="P:triglyceride catabolic process"/>
    <property type="evidence" value="ECO:0007669"/>
    <property type="project" value="TreeGrafter"/>
</dbReference>
<evidence type="ECO:0000256" key="1">
    <source>
        <dbReference type="ARBA" id="ARBA00006484"/>
    </source>
</evidence>
<dbReference type="SUPFAM" id="SSF51735">
    <property type="entry name" value="NAD(P)-binding Rossmann-fold domains"/>
    <property type="match status" value="1"/>
</dbReference>
<dbReference type="GO" id="GO:0005811">
    <property type="term" value="C:lipid droplet"/>
    <property type="evidence" value="ECO:0007669"/>
    <property type="project" value="TreeGrafter"/>
</dbReference>
<evidence type="ECO:0000256" key="2">
    <source>
        <dbReference type="ARBA" id="ARBA00023002"/>
    </source>
</evidence>